<dbReference type="Pfam" id="PF07177">
    <property type="entry name" value="Neuralized"/>
    <property type="match status" value="1"/>
</dbReference>
<protein>
    <recommendedName>
        <fullName evidence="2">L-methionine (R)-S-oxide reductase</fullName>
        <ecNumber evidence="2">1.8.4.14</ecNumber>
    </recommendedName>
</protein>
<dbReference type="InterPro" id="IPR006573">
    <property type="entry name" value="NHR_dom"/>
</dbReference>
<dbReference type="GO" id="GO:0033743">
    <property type="term" value="F:peptide-methionine (R)-S-oxide reductase activity"/>
    <property type="evidence" value="ECO:0007669"/>
    <property type="project" value="InterPro"/>
</dbReference>
<name>A0AAD8Z6P8_9TELE</name>
<dbReference type="PROSITE" id="PS51790">
    <property type="entry name" value="MSRB"/>
    <property type="match status" value="1"/>
</dbReference>
<evidence type="ECO:0000313" key="7">
    <source>
        <dbReference type="EMBL" id="KAK1793887.1"/>
    </source>
</evidence>
<evidence type="ECO:0000256" key="3">
    <source>
        <dbReference type="ARBA" id="ARBA00023002"/>
    </source>
</evidence>
<comment type="similarity">
    <text evidence="1">Belongs to the MsrB Met sulfoxide reductase family.</text>
</comment>
<dbReference type="InterPro" id="IPR037962">
    <property type="entry name" value="Neuralized"/>
</dbReference>
<dbReference type="CDD" id="cd12887">
    <property type="entry name" value="SPRY_NHR_like"/>
    <property type="match status" value="1"/>
</dbReference>
<evidence type="ECO:0000313" key="8">
    <source>
        <dbReference type="Proteomes" id="UP001239994"/>
    </source>
</evidence>
<keyword evidence="3" id="KW-0560">Oxidoreductase</keyword>
<keyword evidence="8" id="KW-1185">Reference proteome</keyword>
<dbReference type="GO" id="GO:0033745">
    <property type="term" value="F:L-methionine-(R)-S-oxide reductase activity"/>
    <property type="evidence" value="ECO:0007669"/>
    <property type="project" value="UniProtKB-EC"/>
</dbReference>
<dbReference type="PANTHER" id="PTHR12429">
    <property type="entry name" value="NEURALIZED"/>
    <property type="match status" value="1"/>
</dbReference>
<proteinExistence type="inferred from homology"/>
<dbReference type="InterPro" id="IPR002579">
    <property type="entry name" value="Met_Sox_Rdtase_MsrB_dom"/>
</dbReference>
<dbReference type="InterPro" id="IPR043136">
    <property type="entry name" value="B30.2/SPRY_sf"/>
</dbReference>
<dbReference type="InterPro" id="IPR011057">
    <property type="entry name" value="Mss4-like_sf"/>
</dbReference>
<dbReference type="Proteomes" id="UP001239994">
    <property type="component" value="Unassembled WGS sequence"/>
</dbReference>
<dbReference type="PROSITE" id="PS51065">
    <property type="entry name" value="NHR"/>
    <property type="match status" value="1"/>
</dbReference>
<evidence type="ECO:0000256" key="2">
    <source>
        <dbReference type="ARBA" id="ARBA00012498"/>
    </source>
</evidence>
<organism evidence="7 8">
    <name type="scientific">Electrophorus voltai</name>
    <dbReference type="NCBI Taxonomy" id="2609070"/>
    <lineage>
        <taxon>Eukaryota</taxon>
        <taxon>Metazoa</taxon>
        <taxon>Chordata</taxon>
        <taxon>Craniata</taxon>
        <taxon>Vertebrata</taxon>
        <taxon>Euteleostomi</taxon>
        <taxon>Actinopterygii</taxon>
        <taxon>Neopterygii</taxon>
        <taxon>Teleostei</taxon>
        <taxon>Ostariophysi</taxon>
        <taxon>Gymnotiformes</taxon>
        <taxon>Gymnotoidei</taxon>
        <taxon>Gymnotidae</taxon>
        <taxon>Electrophorus</taxon>
    </lineage>
</organism>
<dbReference type="Pfam" id="PF01641">
    <property type="entry name" value="SelR"/>
    <property type="match status" value="1"/>
</dbReference>
<dbReference type="PANTHER" id="PTHR12429:SF8">
    <property type="entry name" value="NEURALIZED-LIKE PROTEIN 2"/>
    <property type="match status" value="1"/>
</dbReference>
<feature type="domain" description="MsrB" evidence="6">
    <location>
        <begin position="251"/>
        <end position="349"/>
    </location>
</feature>
<feature type="domain" description="NHR" evidence="5">
    <location>
        <begin position="8"/>
        <end position="241"/>
    </location>
</feature>
<dbReference type="Gene3D" id="2.170.150.20">
    <property type="entry name" value="Peptide methionine sulfoxide reductase"/>
    <property type="match status" value="1"/>
</dbReference>
<evidence type="ECO:0000256" key="1">
    <source>
        <dbReference type="ARBA" id="ARBA00007174"/>
    </source>
</evidence>
<evidence type="ECO:0000259" key="5">
    <source>
        <dbReference type="PROSITE" id="PS51065"/>
    </source>
</evidence>
<dbReference type="EC" id="1.8.4.14" evidence="2"/>
<dbReference type="SUPFAM" id="SSF51316">
    <property type="entry name" value="Mss4-like"/>
    <property type="match status" value="1"/>
</dbReference>
<comment type="catalytic activity">
    <reaction evidence="4">
        <text>[thioredoxin]-disulfide + L-methionine + H2O = L-methionine (R)-S-oxide + [thioredoxin]-dithiol</text>
        <dbReference type="Rhea" id="RHEA:21260"/>
        <dbReference type="Rhea" id="RHEA-COMP:10698"/>
        <dbReference type="Rhea" id="RHEA-COMP:10700"/>
        <dbReference type="ChEBI" id="CHEBI:15377"/>
        <dbReference type="ChEBI" id="CHEBI:29950"/>
        <dbReference type="ChEBI" id="CHEBI:50058"/>
        <dbReference type="ChEBI" id="CHEBI:57844"/>
        <dbReference type="ChEBI" id="CHEBI:58773"/>
        <dbReference type="EC" id="1.8.4.14"/>
    </reaction>
</comment>
<sequence>MAVILGQFMEFHPVHGTNVRLDNSGTKATRVASFANGICFSKHPLNPGEIFLVEIEDKELGWCGHLRIGLTARDPGTLVTVPEYSLPDLVDLGDSWVFAITRNHNKVIEQEAHEHAGQAAEMRAADGGTERESMSRTFFTDTHLYIDNVCIPKDKLVGRSRPGRFSHILDDLYKTNILPPTARRSRIGVVYVPKGQSIADMHIVINGEDMGACVKGIPTDRPVYAVVDVFAATKCVRIVQVDYGWSMKALAVVISVKMSFCSFFGEEIYKDHFKPGIYVCSQCEHPLFSSRSKYPHSSPWPAFTDTVLEDSVTKIMQSHTAYKVLCGKCGNGLGHEFVNDGPEEGLSRF</sequence>
<accession>A0AAD8Z6P8</accession>
<evidence type="ECO:0000256" key="4">
    <source>
        <dbReference type="ARBA" id="ARBA00049261"/>
    </source>
</evidence>
<dbReference type="GO" id="GO:0061630">
    <property type="term" value="F:ubiquitin protein ligase activity"/>
    <property type="evidence" value="ECO:0007669"/>
    <property type="project" value="TreeGrafter"/>
</dbReference>
<dbReference type="SMART" id="SM00588">
    <property type="entry name" value="NEUZ"/>
    <property type="match status" value="1"/>
</dbReference>
<dbReference type="EMBL" id="JAROKS010000017">
    <property type="protein sequence ID" value="KAK1793887.1"/>
    <property type="molecule type" value="Genomic_DNA"/>
</dbReference>
<dbReference type="AlphaFoldDB" id="A0AAD8Z6P8"/>
<dbReference type="Gene3D" id="2.60.120.920">
    <property type="match status" value="1"/>
</dbReference>
<reference evidence="7" key="1">
    <citation type="submission" date="2023-03" db="EMBL/GenBank/DDBJ databases">
        <title>Electrophorus voltai genome.</title>
        <authorList>
            <person name="Bian C."/>
        </authorList>
    </citation>
    <scope>NUCLEOTIDE SEQUENCE</scope>
    <source>
        <strain evidence="7">CB-2022</strain>
        <tissue evidence="7">Muscle</tissue>
    </source>
</reference>
<gene>
    <name evidence="7" type="ORF">P4O66_010805</name>
</gene>
<comment type="caution">
    <text evidence="7">The sequence shown here is derived from an EMBL/GenBank/DDBJ whole genome shotgun (WGS) entry which is preliminary data.</text>
</comment>
<evidence type="ECO:0000259" key="6">
    <source>
        <dbReference type="PROSITE" id="PS51790"/>
    </source>
</evidence>